<evidence type="ECO:0000256" key="5">
    <source>
        <dbReference type="ARBA" id="ARBA00023136"/>
    </source>
</evidence>
<keyword evidence="5 6" id="KW-0472">Membrane</keyword>
<keyword evidence="9" id="KW-1185">Reference proteome</keyword>
<dbReference type="RefSeq" id="WP_028526345.1">
    <property type="nucleotide sequence ID" value="NZ_JACIBY010000001.1"/>
</dbReference>
<dbReference type="Proteomes" id="UP000541352">
    <property type="component" value="Unassembled WGS sequence"/>
</dbReference>
<reference evidence="8 9" key="1">
    <citation type="submission" date="2020-08" db="EMBL/GenBank/DDBJ databases">
        <title>Genomic Encyclopedia of Type Strains, Phase IV (KMG-IV): sequencing the most valuable type-strain genomes for metagenomic binning, comparative biology and taxonomic classification.</title>
        <authorList>
            <person name="Goeker M."/>
        </authorList>
    </citation>
    <scope>NUCLEOTIDE SEQUENCE [LARGE SCALE GENOMIC DNA]</scope>
    <source>
        <strain evidence="8 9">DSM 17976</strain>
    </source>
</reference>
<protein>
    <submittedName>
        <fullName evidence="8">Integral membrane protein</fullName>
    </submittedName>
</protein>
<dbReference type="GO" id="GO:0005886">
    <property type="term" value="C:plasma membrane"/>
    <property type="evidence" value="ECO:0007669"/>
    <property type="project" value="UniProtKB-SubCell"/>
</dbReference>
<dbReference type="InterPro" id="IPR023845">
    <property type="entry name" value="DUF3817_TM"/>
</dbReference>
<evidence type="ECO:0000256" key="4">
    <source>
        <dbReference type="ARBA" id="ARBA00022989"/>
    </source>
</evidence>
<dbReference type="AlphaFoldDB" id="A0A7W5ZGI6"/>
<dbReference type="PANTHER" id="PTHR40077">
    <property type="entry name" value="MEMBRANE PROTEIN-RELATED"/>
    <property type="match status" value="1"/>
</dbReference>
<name>A0A7W5ZGI6_9BACT</name>
<feature type="transmembrane region" description="Helical" evidence="6">
    <location>
        <begin position="75"/>
        <end position="92"/>
    </location>
</feature>
<accession>A0A7W5ZGI6</accession>
<feature type="domain" description="DUF3817" evidence="7">
    <location>
        <begin position="9"/>
        <end position="94"/>
    </location>
</feature>
<comment type="caution">
    <text evidence="8">The sequence shown here is derived from an EMBL/GenBank/DDBJ whole genome shotgun (WGS) entry which is preliminary data.</text>
</comment>
<keyword evidence="4 6" id="KW-1133">Transmembrane helix</keyword>
<proteinExistence type="predicted"/>
<sequence length="98" mass="11103">MDLLKTQIGRLRVIGFIEGVSFLLILFITMPLKYYAEMPGPNKVIGMVHGLLFVLYVLAVVQCKIEYNWPLKKTALALLASIVPFGTFWADAKLFRQV</sequence>
<evidence type="ECO:0000256" key="1">
    <source>
        <dbReference type="ARBA" id="ARBA00004651"/>
    </source>
</evidence>
<dbReference type="Pfam" id="PF12823">
    <property type="entry name" value="DUF3817"/>
    <property type="match status" value="1"/>
</dbReference>
<feature type="transmembrane region" description="Helical" evidence="6">
    <location>
        <begin position="12"/>
        <end position="32"/>
    </location>
</feature>
<organism evidence="8 9">
    <name type="scientific">Runella defluvii</name>
    <dbReference type="NCBI Taxonomy" id="370973"/>
    <lineage>
        <taxon>Bacteria</taxon>
        <taxon>Pseudomonadati</taxon>
        <taxon>Bacteroidota</taxon>
        <taxon>Cytophagia</taxon>
        <taxon>Cytophagales</taxon>
        <taxon>Spirosomataceae</taxon>
        <taxon>Runella</taxon>
    </lineage>
</organism>
<evidence type="ECO:0000313" key="9">
    <source>
        <dbReference type="Proteomes" id="UP000541352"/>
    </source>
</evidence>
<evidence type="ECO:0000256" key="6">
    <source>
        <dbReference type="SAM" id="Phobius"/>
    </source>
</evidence>
<gene>
    <name evidence="8" type="ORF">FHS57_000748</name>
</gene>
<evidence type="ECO:0000256" key="2">
    <source>
        <dbReference type="ARBA" id="ARBA00022475"/>
    </source>
</evidence>
<keyword evidence="2" id="KW-1003">Cell membrane</keyword>
<feature type="transmembrane region" description="Helical" evidence="6">
    <location>
        <begin position="44"/>
        <end position="63"/>
    </location>
</feature>
<comment type="subcellular location">
    <subcellularLocation>
        <location evidence="1">Cell membrane</location>
        <topology evidence="1">Multi-pass membrane protein</topology>
    </subcellularLocation>
</comment>
<keyword evidence="3 6" id="KW-0812">Transmembrane</keyword>
<evidence type="ECO:0000259" key="7">
    <source>
        <dbReference type="Pfam" id="PF12823"/>
    </source>
</evidence>
<dbReference type="EMBL" id="JACIBY010000001">
    <property type="protein sequence ID" value="MBB3836766.1"/>
    <property type="molecule type" value="Genomic_DNA"/>
</dbReference>
<dbReference type="NCBIfam" id="TIGR03954">
    <property type="entry name" value="integ_memb_HG"/>
    <property type="match status" value="1"/>
</dbReference>
<dbReference type="PANTHER" id="PTHR40077:SF1">
    <property type="entry name" value="MEMBRANE PROTEIN"/>
    <property type="match status" value="1"/>
</dbReference>
<evidence type="ECO:0000256" key="3">
    <source>
        <dbReference type="ARBA" id="ARBA00022692"/>
    </source>
</evidence>
<evidence type="ECO:0000313" key="8">
    <source>
        <dbReference type="EMBL" id="MBB3836766.1"/>
    </source>
</evidence>